<dbReference type="Proteomes" id="UP000198415">
    <property type="component" value="Unassembled WGS sequence"/>
</dbReference>
<proteinExistence type="predicted"/>
<organism evidence="1 2">
    <name type="scientific">Actinoplanes regularis</name>
    <dbReference type="NCBI Taxonomy" id="52697"/>
    <lineage>
        <taxon>Bacteria</taxon>
        <taxon>Bacillati</taxon>
        <taxon>Actinomycetota</taxon>
        <taxon>Actinomycetes</taxon>
        <taxon>Micromonosporales</taxon>
        <taxon>Micromonosporaceae</taxon>
        <taxon>Actinoplanes</taxon>
    </lineage>
</organism>
<evidence type="ECO:0000313" key="1">
    <source>
        <dbReference type="EMBL" id="SNR31628.1"/>
    </source>
</evidence>
<evidence type="ECO:0000313" key="2">
    <source>
        <dbReference type="Proteomes" id="UP000198415"/>
    </source>
</evidence>
<reference evidence="1 2" key="1">
    <citation type="submission" date="2017-06" db="EMBL/GenBank/DDBJ databases">
        <authorList>
            <person name="Kim H.J."/>
            <person name="Triplett B.A."/>
        </authorList>
    </citation>
    <scope>NUCLEOTIDE SEQUENCE [LARGE SCALE GENOMIC DNA]</scope>
    <source>
        <strain evidence="1 2">DSM 43151</strain>
    </source>
</reference>
<protein>
    <submittedName>
        <fullName evidence="1">Uncharacterized protein</fullName>
    </submittedName>
</protein>
<dbReference type="EMBL" id="FZNR01000001">
    <property type="protein sequence ID" value="SNR31628.1"/>
    <property type="molecule type" value="Genomic_DNA"/>
</dbReference>
<name>A0A238VBR8_9ACTN</name>
<sequence length="33" mass="3658">MTAEPIGRAAWAPDSVILARPFEIRLPIRELAP</sequence>
<keyword evidence="2" id="KW-1185">Reference proteome</keyword>
<accession>A0A238VBR8</accession>
<dbReference type="AlphaFoldDB" id="A0A238VBR8"/>
<gene>
    <name evidence="1" type="ORF">SAMN06264365_101975</name>
</gene>